<dbReference type="KEGG" id="samb:SAM23877_1674"/>
<evidence type="ECO:0000256" key="1">
    <source>
        <dbReference type="SAM" id="MobiDB-lite"/>
    </source>
</evidence>
<feature type="region of interest" description="Disordered" evidence="1">
    <location>
        <begin position="1"/>
        <end position="66"/>
    </location>
</feature>
<accession>A0A0K2ANZ4</accession>
<proteinExistence type="predicted"/>
<evidence type="ECO:0000313" key="2">
    <source>
        <dbReference type="EMBL" id="AKZ54723.1"/>
    </source>
</evidence>
<protein>
    <submittedName>
        <fullName evidence="2">Uncharacterized protein</fullName>
    </submittedName>
</protein>
<evidence type="ECO:0000313" key="3">
    <source>
        <dbReference type="Proteomes" id="UP000061018"/>
    </source>
</evidence>
<reference evidence="3" key="1">
    <citation type="journal article" date="2015" name="J. Biotechnol.">
        <title>Complete genome sequence of Streptomyces ambofaciens ATCC 23877, the spiramycin producer.</title>
        <authorList>
            <person name="Thibessard A."/>
            <person name="Haas D."/>
            <person name="Gerbaud C."/>
            <person name="Aigle B."/>
            <person name="Lautru S."/>
            <person name="Pernodet J.L."/>
            <person name="Leblond P."/>
        </authorList>
    </citation>
    <scope>NUCLEOTIDE SEQUENCE [LARGE SCALE GENOMIC DNA]</scope>
    <source>
        <strain evidence="3">ATCC 23877 / 3486 / DSM 40053 / JCM 4204 / NBRC 12836 / NRRL B-2516</strain>
    </source>
</reference>
<name>A0A0K2ANZ4_STRA7</name>
<feature type="compositionally biased region" description="Basic and acidic residues" evidence="1">
    <location>
        <begin position="56"/>
        <end position="66"/>
    </location>
</feature>
<dbReference type="EMBL" id="CP012382">
    <property type="protein sequence ID" value="AKZ54723.1"/>
    <property type="molecule type" value="Genomic_DNA"/>
</dbReference>
<organism evidence="2 3">
    <name type="scientific">Streptomyces ambofaciens (strain ATCC 23877 / 3486 / DSM 40053 / JCM 4204 / NBRC 12836 / NRRL B-2516)</name>
    <dbReference type="NCBI Taxonomy" id="278992"/>
    <lineage>
        <taxon>Bacteria</taxon>
        <taxon>Bacillati</taxon>
        <taxon>Actinomycetota</taxon>
        <taxon>Actinomycetes</taxon>
        <taxon>Kitasatosporales</taxon>
        <taxon>Streptomycetaceae</taxon>
        <taxon>Streptomyces</taxon>
    </lineage>
</organism>
<dbReference type="Proteomes" id="UP000061018">
    <property type="component" value="Chromosome"/>
</dbReference>
<gene>
    <name evidence="2" type="ORF">SAM23877_1674</name>
</gene>
<sequence>MRHRRTDHSEGWARRAPSGGAPAHPSGRVRAGHRKDLDNHGAPPPALASVHRGRSGWREHGGPPAP</sequence>
<dbReference type="AlphaFoldDB" id="A0A0K2ANZ4"/>